<dbReference type="InterPro" id="IPR014743">
    <property type="entry name" value="Cl-channel_core"/>
</dbReference>
<dbReference type="CDD" id="cd00400">
    <property type="entry name" value="Voltage_gated_ClC"/>
    <property type="match status" value="1"/>
</dbReference>
<keyword evidence="3 6" id="KW-1133">Transmembrane helix</keyword>
<gene>
    <name evidence="7" type="ORF">ACHAWO_003540</name>
</gene>
<dbReference type="PANTHER" id="PTHR43427:SF12">
    <property type="entry name" value="CHLORIDE TRANSPORTER"/>
    <property type="match status" value="1"/>
</dbReference>
<name>A0ABD3NJS4_9STRA</name>
<evidence type="ECO:0000256" key="3">
    <source>
        <dbReference type="ARBA" id="ARBA00022989"/>
    </source>
</evidence>
<dbReference type="InterPro" id="IPR001807">
    <property type="entry name" value="ClC"/>
</dbReference>
<evidence type="ECO:0000313" key="7">
    <source>
        <dbReference type="EMBL" id="KAL3774831.1"/>
    </source>
</evidence>
<feature type="transmembrane region" description="Helical" evidence="6">
    <location>
        <begin position="208"/>
        <end position="230"/>
    </location>
</feature>
<feature type="transmembrane region" description="Helical" evidence="6">
    <location>
        <begin position="305"/>
        <end position="326"/>
    </location>
</feature>
<evidence type="ECO:0000256" key="4">
    <source>
        <dbReference type="ARBA" id="ARBA00023136"/>
    </source>
</evidence>
<evidence type="ECO:0000256" key="6">
    <source>
        <dbReference type="SAM" id="Phobius"/>
    </source>
</evidence>
<feature type="transmembrane region" description="Helical" evidence="6">
    <location>
        <begin position="380"/>
        <end position="402"/>
    </location>
</feature>
<comment type="caution">
    <text evidence="7">The sequence shown here is derived from an EMBL/GenBank/DDBJ whole genome shotgun (WGS) entry which is preliminary data.</text>
</comment>
<protein>
    <recommendedName>
        <fullName evidence="9">Chloride channel protein</fullName>
    </recommendedName>
</protein>
<feature type="transmembrane region" description="Helical" evidence="6">
    <location>
        <begin position="526"/>
        <end position="548"/>
    </location>
</feature>
<dbReference type="SUPFAM" id="SSF81340">
    <property type="entry name" value="Clc chloride channel"/>
    <property type="match status" value="1"/>
</dbReference>
<feature type="transmembrane region" description="Helical" evidence="6">
    <location>
        <begin position="250"/>
        <end position="269"/>
    </location>
</feature>
<dbReference type="GO" id="GO:0016020">
    <property type="term" value="C:membrane"/>
    <property type="evidence" value="ECO:0007669"/>
    <property type="project" value="UniProtKB-SubCell"/>
</dbReference>
<evidence type="ECO:0000256" key="2">
    <source>
        <dbReference type="ARBA" id="ARBA00022692"/>
    </source>
</evidence>
<keyword evidence="2 6" id="KW-0812">Transmembrane</keyword>
<dbReference type="Gene3D" id="1.10.3080.10">
    <property type="entry name" value="Clc chloride channel"/>
    <property type="match status" value="1"/>
</dbReference>
<feature type="transmembrane region" description="Helical" evidence="6">
    <location>
        <begin position="275"/>
        <end position="293"/>
    </location>
</feature>
<dbReference type="PANTHER" id="PTHR43427">
    <property type="entry name" value="CHLORIDE CHANNEL PROTEIN CLC-E"/>
    <property type="match status" value="1"/>
</dbReference>
<dbReference type="EMBL" id="JALLPJ020001176">
    <property type="protein sequence ID" value="KAL3774831.1"/>
    <property type="molecule type" value="Genomic_DNA"/>
</dbReference>
<feature type="transmembrane region" description="Helical" evidence="6">
    <location>
        <begin position="422"/>
        <end position="443"/>
    </location>
</feature>
<reference evidence="7 8" key="1">
    <citation type="submission" date="2024-10" db="EMBL/GenBank/DDBJ databases">
        <title>Updated reference genomes for cyclostephanoid diatoms.</title>
        <authorList>
            <person name="Roberts W.R."/>
            <person name="Alverson A.J."/>
        </authorList>
    </citation>
    <scope>NUCLEOTIDE SEQUENCE [LARGE SCALE GENOMIC DNA]</scope>
    <source>
        <strain evidence="7 8">AJA010-31</strain>
    </source>
</reference>
<dbReference type="Proteomes" id="UP001530400">
    <property type="component" value="Unassembled WGS sequence"/>
</dbReference>
<evidence type="ECO:0008006" key="9">
    <source>
        <dbReference type="Google" id="ProtNLM"/>
    </source>
</evidence>
<evidence type="ECO:0000313" key="8">
    <source>
        <dbReference type="Proteomes" id="UP001530400"/>
    </source>
</evidence>
<keyword evidence="8" id="KW-1185">Reference proteome</keyword>
<sequence>MGPNNDRTNPPEIDEAEHKSDALIAHIEGINGVPAVIYGSTSADDEESLLNSNSRRQSRIKRNGNGHPTTIIADDDDLAPQTDLHGSSRLASNAFNNEMRRIKSVDGGVARQTSSVLSLCTVGSSQTVKTLKEIEEEYLAKTRTTFYEDAINFKEGTIPQSIVLATVIGIICGFVAYMYYQVLDYLLGIVWKVFPTNYIIDKWPEHLYILWVPLASFFLSACCGLSIYLLGEPGDLAYTIKCIHEKGYKATNHIIPMLASSMFTILSGASLGPEAPLVAICAATAGFISRHAFQQKNRNTIRKHTFMGMAGALSAFFGVPLGGSLFALEVASRFGIEYFEHLIEAIFAGEVCVVVFRSLAGLPLAAIWKNENTPTIAEADPSMILLGGGLGLFAAGLAYLWANFHWRLMDAFGCLGLLDDDNAYAVPRIMLGALGVVSIGMMVPQTMFWGEWEFPVLAALSPASDLPHLWPTSGLTGFEMDNCMNCLIVGFCKLVVISFTVAGGYRGGFIFPFFTAGAAFGRALCFMFPSISPVISTLCFAAGINVAITRTARK</sequence>
<dbReference type="AlphaFoldDB" id="A0ABD3NJS4"/>
<evidence type="ECO:0000256" key="1">
    <source>
        <dbReference type="ARBA" id="ARBA00004141"/>
    </source>
</evidence>
<organism evidence="7 8">
    <name type="scientific">Cyclotella atomus</name>
    <dbReference type="NCBI Taxonomy" id="382360"/>
    <lineage>
        <taxon>Eukaryota</taxon>
        <taxon>Sar</taxon>
        <taxon>Stramenopiles</taxon>
        <taxon>Ochrophyta</taxon>
        <taxon>Bacillariophyta</taxon>
        <taxon>Coscinodiscophyceae</taxon>
        <taxon>Thalassiosirophycidae</taxon>
        <taxon>Stephanodiscales</taxon>
        <taxon>Stephanodiscaceae</taxon>
        <taxon>Cyclotella</taxon>
    </lineage>
</organism>
<evidence type="ECO:0000256" key="5">
    <source>
        <dbReference type="SAM" id="MobiDB-lite"/>
    </source>
</evidence>
<dbReference type="InterPro" id="IPR050368">
    <property type="entry name" value="ClC-type_chloride_channel"/>
</dbReference>
<dbReference type="Pfam" id="PF00654">
    <property type="entry name" value="Voltage_CLC"/>
    <property type="match status" value="1"/>
</dbReference>
<comment type="subcellular location">
    <subcellularLocation>
        <location evidence="1">Membrane</location>
        <topology evidence="1">Multi-pass membrane protein</topology>
    </subcellularLocation>
</comment>
<proteinExistence type="predicted"/>
<feature type="transmembrane region" description="Helical" evidence="6">
    <location>
        <begin position="486"/>
        <end position="506"/>
    </location>
</feature>
<dbReference type="PRINTS" id="PR00762">
    <property type="entry name" value="CLCHANNEL"/>
</dbReference>
<feature type="region of interest" description="Disordered" evidence="5">
    <location>
        <begin position="43"/>
        <end position="78"/>
    </location>
</feature>
<keyword evidence="4 6" id="KW-0472">Membrane</keyword>
<feature type="transmembrane region" description="Helical" evidence="6">
    <location>
        <begin position="346"/>
        <end position="368"/>
    </location>
</feature>
<accession>A0ABD3NJS4</accession>
<feature type="transmembrane region" description="Helical" evidence="6">
    <location>
        <begin position="162"/>
        <end position="180"/>
    </location>
</feature>